<organism evidence="1 2">
    <name type="scientific">Trinickia dinghuensis</name>
    <dbReference type="NCBI Taxonomy" id="2291023"/>
    <lineage>
        <taxon>Bacteria</taxon>
        <taxon>Pseudomonadati</taxon>
        <taxon>Pseudomonadota</taxon>
        <taxon>Betaproteobacteria</taxon>
        <taxon>Burkholderiales</taxon>
        <taxon>Burkholderiaceae</taxon>
        <taxon>Trinickia</taxon>
    </lineage>
</organism>
<evidence type="ECO:0000313" key="2">
    <source>
        <dbReference type="Proteomes" id="UP000256838"/>
    </source>
</evidence>
<dbReference type="EMBL" id="QRGA01000029">
    <property type="protein sequence ID" value="RDU94679.1"/>
    <property type="molecule type" value="Genomic_DNA"/>
</dbReference>
<dbReference type="Proteomes" id="UP000256838">
    <property type="component" value="Unassembled WGS sequence"/>
</dbReference>
<dbReference type="AlphaFoldDB" id="A0A3D8JNJ5"/>
<sequence>MKASAANADAQILMMGYSPTGGGHTDRLLNVVHKSVDEGTLKPGSTVVMHIPEQWMGRDRPRSLDTLATKLKANGIHVIVAQADKSVYGYLDARTGGSDDAKIIERFATYPKRNDSPAPRLLANDRRQQINGATIGSITEARSYSSDGESFKRIPVISAKQLMTSVHNTIGGAAFGSKVRVLTDMDPYLQKAAKNLGVPDEHRVDQQNHAILLNAENPELDMVPEKSLLAKVLGGTGEHVSHIELGAKNTLSEMVNSAQTFGITPGMTKEQARNRVVDYVLEHGKRAEVPDAGNLNAPNFEGIIVNPDLRSASEVKNVVYVYAHKNTNRIAQQINEAVRNDKQGYEETLFIFCGAKAIHGANALHAGYLADGDGVTVAGAGTTGEFAYLHKAGGSKANLMVFPIAGHNEQAANVDYLERDEATHQHVQAHVVDDMFSNNLDAYIRKTSSEAGQKYTAEAGTMEKMMGAIADPSSYVQQTHDLLAGRTGAGSAEMATSKRLSQEEETLRQSGLLKANLHVIKMVFQGLEHLENAIEPPAGGSDGRSRSTSRVRATPISIKLTAKDDENSHRFDNFGQFVHALKDNDWLTRNMGNGQQRLHAGNVVLLSEARTLFDNAAYSEPDVLRRNIARLKEHYGEALTTGF</sequence>
<reference evidence="1 2" key="1">
    <citation type="submission" date="2018-08" db="EMBL/GenBank/DDBJ databases">
        <title>Paraburkholderia sp. DHOM06 isolated from forest soil.</title>
        <authorList>
            <person name="Gao Z.-H."/>
            <person name="Qiu L.-H."/>
        </authorList>
    </citation>
    <scope>NUCLEOTIDE SEQUENCE [LARGE SCALE GENOMIC DNA]</scope>
    <source>
        <strain evidence="1 2">DHOM06</strain>
    </source>
</reference>
<keyword evidence="2" id="KW-1185">Reference proteome</keyword>
<comment type="caution">
    <text evidence="1">The sequence shown here is derived from an EMBL/GenBank/DDBJ whole genome shotgun (WGS) entry which is preliminary data.</text>
</comment>
<name>A0A3D8JNJ5_9BURK</name>
<proteinExistence type="predicted"/>
<accession>A0A3D8JNJ5</accession>
<evidence type="ECO:0000313" key="1">
    <source>
        <dbReference type="EMBL" id="RDU94679.1"/>
    </source>
</evidence>
<gene>
    <name evidence="1" type="ORF">DWV00_32765</name>
</gene>
<protein>
    <submittedName>
        <fullName evidence="1">Uncharacterized protein</fullName>
    </submittedName>
</protein>